<evidence type="ECO:0000313" key="1">
    <source>
        <dbReference type="EMBL" id="PAD73942.1"/>
    </source>
</evidence>
<sequence length="154" mass="18120">MKEITPKHLAFVDEAAKAFEDNPKYETYYNADRDLIALRFGADRDCIKVYELGEPVGFFVQQVTIRTPLPRKEVARFAMDMEEQLRANELKGGWKVCSNDYLLHQLYRNAKHLELRNHHLSHSELRRRCANIANYAMMLSDNDRREEEERASES</sequence>
<reference evidence="1 2" key="1">
    <citation type="submission" date="2017-07" db="EMBL/GenBank/DDBJ databases">
        <title>Isolation and whole genome analysis of endospore-forming bacteria from heroin.</title>
        <authorList>
            <person name="Kalinowski J."/>
            <person name="Ahrens B."/>
            <person name="Al-Dilaimi A."/>
            <person name="Winkler A."/>
            <person name="Wibberg D."/>
            <person name="Schleenbecker U."/>
            <person name="Ruckert C."/>
            <person name="Wolfel R."/>
            <person name="Grass G."/>
        </authorList>
    </citation>
    <scope>NUCLEOTIDE SEQUENCE [LARGE SCALE GENOMIC DNA]</scope>
    <source>
        <strain evidence="1 2">7537-G1</strain>
    </source>
</reference>
<evidence type="ECO:0000313" key="2">
    <source>
        <dbReference type="Proteomes" id="UP000215596"/>
    </source>
</evidence>
<gene>
    <name evidence="1" type="ORF">CHH67_19095</name>
</gene>
<dbReference type="OrthoDB" id="2663315at2"/>
<organism evidence="1 2">
    <name type="scientific">Paenibacillus campinasensis</name>
    <dbReference type="NCBI Taxonomy" id="66347"/>
    <lineage>
        <taxon>Bacteria</taxon>
        <taxon>Bacillati</taxon>
        <taxon>Bacillota</taxon>
        <taxon>Bacilli</taxon>
        <taxon>Bacillales</taxon>
        <taxon>Paenibacillaceae</taxon>
        <taxon>Paenibacillus</taxon>
    </lineage>
</organism>
<proteinExistence type="predicted"/>
<dbReference type="RefSeq" id="WP_095266881.1">
    <property type="nucleotide sequence ID" value="NZ_NPBY01000061.1"/>
</dbReference>
<protein>
    <submittedName>
        <fullName evidence="1">Uncharacterized protein</fullName>
    </submittedName>
</protein>
<name>A0A268ELE9_9BACL</name>
<dbReference type="EMBL" id="NPBY01000061">
    <property type="protein sequence ID" value="PAD73942.1"/>
    <property type="molecule type" value="Genomic_DNA"/>
</dbReference>
<dbReference type="AlphaFoldDB" id="A0A268ELE9"/>
<comment type="caution">
    <text evidence="1">The sequence shown here is derived from an EMBL/GenBank/DDBJ whole genome shotgun (WGS) entry which is preliminary data.</text>
</comment>
<accession>A0A268ELE9</accession>
<dbReference type="Proteomes" id="UP000215596">
    <property type="component" value="Unassembled WGS sequence"/>
</dbReference>